<dbReference type="EMBL" id="JAHQIW010002820">
    <property type="protein sequence ID" value="KAJ1356451.1"/>
    <property type="molecule type" value="Genomic_DNA"/>
</dbReference>
<organism evidence="2 3">
    <name type="scientific">Parelaphostrongylus tenuis</name>
    <name type="common">Meningeal worm</name>
    <dbReference type="NCBI Taxonomy" id="148309"/>
    <lineage>
        <taxon>Eukaryota</taxon>
        <taxon>Metazoa</taxon>
        <taxon>Ecdysozoa</taxon>
        <taxon>Nematoda</taxon>
        <taxon>Chromadorea</taxon>
        <taxon>Rhabditida</taxon>
        <taxon>Rhabditina</taxon>
        <taxon>Rhabditomorpha</taxon>
        <taxon>Strongyloidea</taxon>
        <taxon>Metastrongylidae</taxon>
        <taxon>Parelaphostrongylus</taxon>
    </lineage>
</organism>
<protein>
    <submittedName>
        <fullName evidence="2">Uncharacterized protein</fullName>
    </submittedName>
</protein>
<feature type="region of interest" description="Disordered" evidence="1">
    <location>
        <begin position="37"/>
        <end position="59"/>
    </location>
</feature>
<sequence length="59" mass="6044">MDCDGGPFDAEPKSLGACCSPPMEAELGETSGVGWVSDLPTPQGWDGPGDPLSAEINNH</sequence>
<evidence type="ECO:0000256" key="1">
    <source>
        <dbReference type="SAM" id="MobiDB-lite"/>
    </source>
</evidence>
<accession>A0AAD5MVK3</accession>
<reference evidence="2" key="1">
    <citation type="submission" date="2021-06" db="EMBL/GenBank/DDBJ databases">
        <title>Parelaphostrongylus tenuis whole genome reference sequence.</title>
        <authorList>
            <person name="Garwood T.J."/>
            <person name="Larsen P.A."/>
            <person name="Fountain-Jones N.M."/>
            <person name="Garbe J.R."/>
            <person name="Macchietto M.G."/>
            <person name="Kania S.A."/>
            <person name="Gerhold R.W."/>
            <person name="Richards J.E."/>
            <person name="Wolf T.M."/>
        </authorList>
    </citation>
    <scope>NUCLEOTIDE SEQUENCE</scope>
    <source>
        <strain evidence="2">MNPRO001-30</strain>
        <tissue evidence="2">Meninges</tissue>
    </source>
</reference>
<keyword evidence="3" id="KW-1185">Reference proteome</keyword>
<proteinExistence type="predicted"/>
<gene>
    <name evidence="2" type="ORF">KIN20_014175</name>
</gene>
<name>A0AAD5MVK3_PARTN</name>
<evidence type="ECO:0000313" key="2">
    <source>
        <dbReference type="EMBL" id="KAJ1356451.1"/>
    </source>
</evidence>
<dbReference type="AlphaFoldDB" id="A0AAD5MVK3"/>
<dbReference type="Proteomes" id="UP001196413">
    <property type="component" value="Unassembled WGS sequence"/>
</dbReference>
<evidence type="ECO:0000313" key="3">
    <source>
        <dbReference type="Proteomes" id="UP001196413"/>
    </source>
</evidence>
<comment type="caution">
    <text evidence="2">The sequence shown here is derived from an EMBL/GenBank/DDBJ whole genome shotgun (WGS) entry which is preliminary data.</text>
</comment>